<dbReference type="HAMAP" id="MF_00568">
    <property type="entry name" value="NadA_type2"/>
    <property type="match status" value="1"/>
</dbReference>
<dbReference type="InterPro" id="IPR036094">
    <property type="entry name" value="NadA_sf"/>
</dbReference>
<dbReference type="GO" id="GO:0046872">
    <property type="term" value="F:metal ion binding"/>
    <property type="evidence" value="ECO:0007669"/>
    <property type="project" value="UniProtKB-KW"/>
</dbReference>
<evidence type="ECO:0000256" key="6">
    <source>
        <dbReference type="ARBA" id="ARBA00022679"/>
    </source>
</evidence>
<dbReference type="EMBL" id="CP041345">
    <property type="protein sequence ID" value="QKG78724.1"/>
    <property type="molecule type" value="Genomic_DNA"/>
</dbReference>
<dbReference type="GO" id="GO:0008987">
    <property type="term" value="F:quinolinate synthetase A activity"/>
    <property type="evidence" value="ECO:0007669"/>
    <property type="project" value="UniProtKB-UniRule"/>
</dbReference>
<dbReference type="EC" id="2.5.1.72" evidence="2 10"/>
<feature type="binding site" evidence="10">
    <location>
        <begin position="129"/>
        <end position="131"/>
    </location>
    <ligand>
        <name>iminosuccinate</name>
        <dbReference type="ChEBI" id="CHEBI:77875"/>
    </ligand>
</feature>
<name>A0A7D4BXY8_9BACT</name>
<evidence type="ECO:0000256" key="8">
    <source>
        <dbReference type="ARBA" id="ARBA00023004"/>
    </source>
</evidence>
<dbReference type="PANTHER" id="PTHR30573:SF0">
    <property type="entry name" value="QUINOLINATE SYNTHASE, CHLOROPLASTIC"/>
    <property type="match status" value="1"/>
</dbReference>
<reference evidence="11 12" key="1">
    <citation type="submission" date="2019-07" db="EMBL/GenBank/DDBJ databases">
        <title>Thalassofilum flectens gen. nov., sp. nov., a novel moderate thermophilic anaerobe from a shallow sea hot spring in Kunashir Island (Russia), representing a new family in the order Bacteroidales, and proposal of Thalassofilacea fam. nov.</title>
        <authorList>
            <person name="Kochetkova T.V."/>
            <person name="Podosokorskaya O.A."/>
            <person name="Novikov A."/>
            <person name="Elcheninov A.G."/>
            <person name="Toshchakov S.V."/>
            <person name="Kublanov I.V."/>
        </authorList>
    </citation>
    <scope>NUCLEOTIDE SEQUENCE [LARGE SCALE GENOMIC DNA]</scope>
    <source>
        <strain evidence="11 12">38-H</strain>
    </source>
</reference>
<dbReference type="InterPro" id="IPR003473">
    <property type="entry name" value="NadA"/>
</dbReference>
<dbReference type="GO" id="GO:0051539">
    <property type="term" value="F:4 iron, 4 sulfur cluster binding"/>
    <property type="evidence" value="ECO:0007669"/>
    <property type="project" value="UniProtKB-KW"/>
</dbReference>
<keyword evidence="4 10" id="KW-0963">Cytoplasm</keyword>
<evidence type="ECO:0000256" key="10">
    <source>
        <dbReference type="HAMAP-Rule" id="MF_00568"/>
    </source>
</evidence>
<evidence type="ECO:0000256" key="7">
    <source>
        <dbReference type="ARBA" id="ARBA00022723"/>
    </source>
</evidence>
<protein>
    <recommendedName>
        <fullName evidence="2 10">Quinolinate synthase</fullName>
        <ecNumber evidence="2 10">2.5.1.72</ecNumber>
    </recommendedName>
</protein>
<dbReference type="NCBIfam" id="TIGR00550">
    <property type="entry name" value="nadA"/>
    <property type="match status" value="1"/>
</dbReference>
<keyword evidence="3 10" id="KW-0004">4Fe-4S</keyword>
<evidence type="ECO:0000313" key="12">
    <source>
        <dbReference type="Proteomes" id="UP000500961"/>
    </source>
</evidence>
<comment type="pathway">
    <text evidence="1 10">Cofactor biosynthesis; NAD(+) biosynthesis; quinolinate from iminoaspartate: step 1/1.</text>
</comment>
<evidence type="ECO:0000256" key="1">
    <source>
        <dbReference type="ARBA" id="ARBA00005065"/>
    </source>
</evidence>
<keyword evidence="9 10" id="KW-0411">Iron-sulfur</keyword>
<dbReference type="Proteomes" id="UP000500961">
    <property type="component" value="Chromosome"/>
</dbReference>
<keyword evidence="5 10" id="KW-0662">Pyridine nucleotide biosynthesis</keyword>
<evidence type="ECO:0000256" key="4">
    <source>
        <dbReference type="ARBA" id="ARBA00022490"/>
    </source>
</evidence>
<dbReference type="Gene3D" id="3.40.50.10800">
    <property type="entry name" value="NadA-like"/>
    <property type="match status" value="3"/>
</dbReference>
<feature type="binding site" evidence="10">
    <location>
        <position position="146"/>
    </location>
    <ligand>
        <name>iminosuccinate</name>
        <dbReference type="ChEBI" id="CHEBI:77875"/>
    </ligand>
</feature>
<feature type="binding site" evidence="10">
    <location>
        <begin position="216"/>
        <end position="218"/>
    </location>
    <ligand>
        <name>iminosuccinate</name>
        <dbReference type="ChEBI" id="CHEBI:77875"/>
    </ligand>
</feature>
<comment type="subcellular location">
    <subcellularLocation>
        <location evidence="10">Cytoplasm</location>
    </subcellularLocation>
</comment>
<keyword evidence="6 10" id="KW-0808">Transferase</keyword>
<feature type="binding site" evidence="10">
    <location>
        <position position="103"/>
    </location>
    <ligand>
        <name>[4Fe-4S] cluster</name>
        <dbReference type="ChEBI" id="CHEBI:49883"/>
    </ligand>
</feature>
<dbReference type="InterPro" id="IPR023066">
    <property type="entry name" value="Quinolinate_synth_type2"/>
</dbReference>
<feature type="binding site" evidence="10">
    <location>
        <position position="58"/>
    </location>
    <ligand>
        <name>iminosuccinate</name>
        <dbReference type="ChEBI" id="CHEBI:77875"/>
    </ligand>
</feature>
<dbReference type="FunFam" id="3.40.50.10800:FF:000003">
    <property type="entry name" value="Quinolinate synthase A"/>
    <property type="match status" value="1"/>
</dbReference>
<keyword evidence="12" id="KW-1185">Reference proteome</keyword>
<feature type="binding site" evidence="10">
    <location>
        <position position="284"/>
    </location>
    <ligand>
        <name>[4Fe-4S] cluster</name>
        <dbReference type="ChEBI" id="CHEBI:49883"/>
    </ligand>
</feature>
<dbReference type="SUPFAM" id="SSF142754">
    <property type="entry name" value="NadA-like"/>
    <property type="match status" value="1"/>
</dbReference>
<proteinExistence type="inferred from homology"/>
<accession>A0A7D4BXY8</accession>
<organism evidence="11 12">
    <name type="scientific">Tenuifilum thalassicum</name>
    <dbReference type="NCBI Taxonomy" id="2590900"/>
    <lineage>
        <taxon>Bacteria</taxon>
        <taxon>Pseudomonadati</taxon>
        <taxon>Bacteroidota</taxon>
        <taxon>Bacteroidia</taxon>
        <taxon>Bacteroidales</taxon>
        <taxon>Tenuifilaceae</taxon>
        <taxon>Tenuifilum</taxon>
    </lineage>
</organism>
<dbReference type="Pfam" id="PF02445">
    <property type="entry name" value="NadA"/>
    <property type="match status" value="1"/>
</dbReference>
<dbReference type="GO" id="GO:0005829">
    <property type="term" value="C:cytosol"/>
    <property type="evidence" value="ECO:0007669"/>
    <property type="project" value="TreeGrafter"/>
</dbReference>
<dbReference type="AlphaFoldDB" id="A0A7D4BXY8"/>
<feature type="binding site" evidence="10">
    <location>
        <position position="190"/>
    </location>
    <ligand>
        <name>[4Fe-4S] cluster</name>
        <dbReference type="ChEBI" id="CHEBI:49883"/>
    </ligand>
</feature>
<dbReference type="GO" id="GO:0034628">
    <property type="term" value="P:'de novo' NAD+ biosynthetic process from L-aspartate"/>
    <property type="evidence" value="ECO:0007669"/>
    <property type="project" value="TreeGrafter"/>
</dbReference>
<comment type="catalytic activity">
    <reaction evidence="10">
        <text>iminosuccinate + dihydroxyacetone phosphate = quinolinate + phosphate + 2 H2O + H(+)</text>
        <dbReference type="Rhea" id="RHEA:25888"/>
        <dbReference type="ChEBI" id="CHEBI:15377"/>
        <dbReference type="ChEBI" id="CHEBI:15378"/>
        <dbReference type="ChEBI" id="CHEBI:29959"/>
        <dbReference type="ChEBI" id="CHEBI:43474"/>
        <dbReference type="ChEBI" id="CHEBI:57642"/>
        <dbReference type="ChEBI" id="CHEBI:77875"/>
        <dbReference type="EC" id="2.5.1.72"/>
    </reaction>
</comment>
<dbReference type="NCBIfam" id="NF006878">
    <property type="entry name" value="PRK09375.1-2"/>
    <property type="match status" value="1"/>
</dbReference>
<feature type="binding site" evidence="10">
    <location>
        <position position="41"/>
    </location>
    <ligand>
        <name>iminosuccinate</name>
        <dbReference type="ChEBI" id="CHEBI:77875"/>
    </ligand>
</feature>
<keyword evidence="7 10" id="KW-0479">Metal-binding</keyword>
<dbReference type="PANTHER" id="PTHR30573">
    <property type="entry name" value="QUINOLINATE SYNTHETASE A"/>
    <property type="match status" value="1"/>
</dbReference>
<dbReference type="UniPathway" id="UPA00253">
    <property type="reaction ID" value="UER00327"/>
</dbReference>
<comment type="cofactor">
    <cofactor evidence="10">
        <name>[4Fe-4S] cluster</name>
        <dbReference type="ChEBI" id="CHEBI:49883"/>
    </cofactor>
    <text evidence="10">Binds 1 [4Fe-4S] cluster per subunit.</text>
</comment>
<gene>
    <name evidence="10 11" type="primary">nadA</name>
    <name evidence="11" type="ORF">FHG85_00055</name>
</gene>
<evidence type="ECO:0000256" key="9">
    <source>
        <dbReference type="ARBA" id="ARBA00023014"/>
    </source>
</evidence>
<evidence type="ECO:0000256" key="3">
    <source>
        <dbReference type="ARBA" id="ARBA00022485"/>
    </source>
</evidence>
<keyword evidence="8 10" id="KW-0408">Iron</keyword>
<evidence type="ECO:0000256" key="5">
    <source>
        <dbReference type="ARBA" id="ARBA00022642"/>
    </source>
</evidence>
<comment type="function">
    <text evidence="10">Catalyzes the condensation of iminoaspartate with dihydroxyacetone phosphate to form quinolinate.</text>
</comment>
<dbReference type="KEGG" id="ttz:FHG85_00055"/>
<sequence>MINKETVDKLGFIDLPLDSDIDLVEEINRLRKEKNAVILAHYYQNPEIQDIADFVGDSLALAVKAKSLSNKLIVFAGVKFMGETTKILVPDAKVILPDMNAGCSLADSCPYDKFKDFVDKHPDHTVVTYVNTNADIKTISDICCTSSNAVNVIKSIPEDKPIILAPDRNLGNYIKNKLKRENMLIWDGFCHVHQRFSLEKLVQLKKENPHAKIIAHPECQKTVLLLADYIGSTSQLIDYTANDDSMSYIVATEYGVIHQMKLKNPSKNFIPAPPEDSTCGCNDCSFMKMINLKKLYFSLKYEYPTIELPEDIIKRARLPIERMIAIK</sequence>
<evidence type="ECO:0000256" key="2">
    <source>
        <dbReference type="ARBA" id="ARBA00012669"/>
    </source>
</evidence>
<comment type="similarity">
    <text evidence="10">Belongs to the quinolinate synthase family. Type 2 subfamily.</text>
</comment>
<feature type="binding site" evidence="10">
    <location>
        <position position="233"/>
    </location>
    <ligand>
        <name>iminosuccinate</name>
        <dbReference type="ChEBI" id="CHEBI:77875"/>
    </ligand>
</feature>
<evidence type="ECO:0000313" key="11">
    <source>
        <dbReference type="EMBL" id="QKG78724.1"/>
    </source>
</evidence>